<dbReference type="PANTHER" id="PTHR22933">
    <property type="entry name" value="FI18007P1-RELATED"/>
    <property type="match status" value="1"/>
</dbReference>
<sequence length="608" mass="66397">MDIFNGLILLILTTIPPSTGDVSHLAFNGVNNQYFNDISLLRNAIRGEPNVDYPIYSQPPATSFSCAGRHDGYYADTQARCQVFRVCANTDLTGQGFAFLCPNGTLFSQKHFVCDWHYNVDCSQSPAFYSKNEQLGKRIESHEHMMTMVRYMQNFVMTRPFAQNQPSASQSGSSSSVFRGNGGAAGGANFGANLFANAGGSSFGQGFRDSSSSATNFDASSNSQAHHKIYVSNLGELSTEPGSGFDLSKSNIINQNLDFQQSRNLIGLGGQVSGGTGKFSGSAVQSNPIYLPPRPENTYIPPVVPQITPTGSTGNTQVFPTFPSNLVTAPPRVSTVPTVPARPPQTTTVTTTRFPLPQPTTTPLLDIRFGDDDSAKTVMTPSKYFALPLSPVEIKERELKKLGLLGRKSETQDSAKEGSAFFPQRVQFPQRFTLPAVPLSTGFSHVTSHQTTPVVSTFHQPTLYQPPRATSLPSRFSSSPSQERATDIQIIRANGYYFNDPRERKQYYDAVARGLYNDHGNGYVYIKPQFSQLQEVPTQRVPTVVKHHELQHSGGGQAKFLGARDTEGGSIFRGYDSYAAPLNHVGQLPTDTIYHSAQSQPQNALSHF</sequence>
<evidence type="ECO:0000313" key="1">
    <source>
        <dbReference type="EnsemblMetazoa" id="PPAI006920-PA"/>
    </source>
</evidence>
<dbReference type="Proteomes" id="UP000092462">
    <property type="component" value="Unassembled WGS sequence"/>
</dbReference>
<dbReference type="PANTHER" id="PTHR22933:SF42">
    <property type="entry name" value="FI18455P1-RELATED"/>
    <property type="match status" value="1"/>
</dbReference>
<dbReference type="InterPro" id="IPR036508">
    <property type="entry name" value="Chitin-bd_dom_sf"/>
</dbReference>
<dbReference type="Gene3D" id="2.170.140.10">
    <property type="entry name" value="Chitin binding domain"/>
    <property type="match status" value="1"/>
</dbReference>
<dbReference type="InterPro" id="IPR052976">
    <property type="entry name" value="Scoloptoxin-like"/>
</dbReference>
<dbReference type="EnsemblMetazoa" id="PPAI006920-RA">
    <property type="protein sequence ID" value="PPAI006920-PA"/>
    <property type="gene ID" value="PPAI006920"/>
</dbReference>
<reference evidence="1" key="1">
    <citation type="submission" date="2022-08" db="UniProtKB">
        <authorList>
            <consortium name="EnsemblMetazoa"/>
        </authorList>
    </citation>
    <scope>IDENTIFICATION</scope>
    <source>
        <strain evidence="1">Israel</strain>
    </source>
</reference>
<dbReference type="SMART" id="SM00494">
    <property type="entry name" value="ChtBD2"/>
    <property type="match status" value="1"/>
</dbReference>
<dbReference type="EMBL" id="AJVK01059050">
    <property type="status" value="NOT_ANNOTATED_CDS"/>
    <property type="molecule type" value="Genomic_DNA"/>
</dbReference>
<evidence type="ECO:0000313" key="2">
    <source>
        <dbReference type="Proteomes" id="UP000092462"/>
    </source>
</evidence>
<keyword evidence="2" id="KW-1185">Reference proteome</keyword>
<dbReference type="Pfam" id="PF01607">
    <property type="entry name" value="CBM_14"/>
    <property type="match status" value="1"/>
</dbReference>
<organism evidence="1 2">
    <name type="scientific">Phlebotomus papatasi</name>
    <name type="common">Sandfly</name>
    <dbReference type="NCBI Taxonomy" id="29031"/>
    <lineage>
        <taxon>Eukaryota</taxon>
        <taxon>Metazoa</taxon>
        <taxon>Ecdysozoa</taxon>
        <taxon>Arthropoda</taxon>
        <taxon>Hexapoda</taxon>
        <taxon>Insecta</taxon>
        <taxon>Pterygota</taxon>
        <taxon>Neoptera</taxon>
        <taxon>Endopterygota</taxon>
        <taxon>Diptera</taxon>
        <taxon>Nematocera</taxon>
        <taxon>Psychodoidea</taxon>
        <taxon>Psychodidae</taxon>
        <taxon>Phlebotomus</taxon>
        <taxon>Phlebotomus</taxon>
    </lineage>
</organism>
<accession>A0A1B0DFV9</accession>
<dbReference type="GO" id="GO:0008061">
    <property type="term" value="F:chitin binding"/>
    <property type="evidence" value="ECO:0007669"/>
    <property type="project" value="InterPro"/>
</dbReference>
<dbReference type="InterPro" id="IPR002557">
    <property type="entry name" value="Chitin-bd_dom"/>
</dbReference>
<proteinExistence type="predicted"/>
<protein>
    <submittedName>
        <fullName evidence="1">Uncharacterized protein</fullName>
    </submittedName>
</protein>
<dbReference type="SUPFAM" id="SSF57625">
    <property type="entry name" value="Invertebrate chitin-binding proteins"/>
    <property type="match status" value="1"/>
</dbReference>
<dbReference type="AlphaFoldDB" id="A0A1B0DFV9"/>
<name>A0A1B0DFV9_PHLPP</name>
<dbReference type="VEuPathDB" id="VectorBase:PPAPM1_000699"/>
<dbReference type="GO" id="GO:0005576">
    <property type="term" value="C:extracellular region"/>
    <property type="evidence" value="ECO:0007669"/>
    <property type="project" value="InterPro"/>
</dbReference>
<dbReference type="VEuPathDB" id="VectorBase:PPAI006920"/>
<dbReference type="PROSITE" id="PS50940">
    <property type="entry name" value="CHIT_BIND_II"/>
    <property type="match status" value="1"/>
</dbReference>